<name>A0ACB8R0G5_9AGAM</name>
<protein>
    <submittedName>
        <fullName evidence="1">Uncharacterized protein</fullName>
    </submittedName>
</protein>
<comment type="caution">
    <text evidence="1">The sequence shown here is derived from an EMBL/GenBank/DDBJ whole genome shotgun (WGS) entry which is preliminary data.</text>
</comment>
<evidence type="ECO:0000313" key="2">
    <source>
        <dbReference type="Proteomes" id="UP000814033"/>
    </source>
</evidence>
<reference evidence="1" key="1">
    <citation type="submission" date="2021-02" db="EMBL/GenBank/DDBJ databases">
        <authorList>
            <consortium name="DOE Joint Genome Institute"/>
            <person name="Ahrendt S."/>
            <person name="Looney B.P."/>
            <person name="Miyauchi S."/>
            <person name="Morin E."/>
            <person name="Drula E."/>
            <person name="Courty P.E."/>
            <person name="Chicoki N."/>
            <person name="Fauchery L."/>
            <person name="Kohler A."/>
            <person name="Kuo A."/>
            <person name="Labutti K."/>
            <person name="Pangilinan J."/>
            <person name="Lipzen A."/>
            <person name="Riley R."/>
            <person name="Andreopoulos W."/>
            <person name="He G."/>
            <person name="Johnson J."/>
            <person name="Barry K.W."/>
            <person name="Grigoriev I.V."/>
            <person name="Nagy L."/>
            <person name="Hibbett D."/>
            <person name="Henrissat B."/>
            <person name="Matheny P.B."/>
            <person name="Labbe J."/>
            <person name="Martin F."/>
        </authorList>
    </citation>
    <scope>NUCLEOTIDE SEQUENCE</scope>
    <source>
        <strain evidence="1">FP105234-sp</strain>
    </source>
</reference>
<reference evidence="1" key="2">
    <citation type="journal article" date="2022" name="New Phytol.">
        <title>Evolutionary transition to the ectomycorrhizal habit in the genomes of a hyperdiverse lineage of mushroom-forming fungi.</title>
        <authorList>
            <person name="Looney B."/>
            <person name="Miyauchi S."/>
            <person name="Morin E."/>
            <person name="Drula E."/>
            <person name="Courty P.E."/>
            <person name="Kohler A."/>
            <person name="Kuo A."/>
            <person name="LaButti K."/>
            <person name="Pangilinan J."/>
            <person name="Lipzen A."/>
            <person name="Riley R."/>
            <person name="Andreopoulos W."/>
            <person name="He G."/>
            <person name="Johnson J."/>
            <person name="Nolan M."/>
            <person name="Tritt A."/>
            <person name="Barry K.W."/>
            <person name="Grigoriev I.V."/>
            <person name="Nagy L.G."/>
            <person name="Hibbett D."/>
            <person name="Henrissat B."/>
            <person name="Matheny P.B."/>
            <person name="Labbe J."/>
            <person name="Martin F.M."/>
        </authorList>
    </citation>
    <scope>NUCLEOTIDE SEQUENCE</scope>
    <source>
        <strain evidence="1">FP105234-sp</strain>
    </source>
</reference>
<proteinExistence type="predicted"/>
<organism evidence="1 2">
    <name type="scientific">Auriscalpium vulgare</name>
    <dbReference type="NCBI Taxonomy" id="40419"/>
    <lineage>
        <taxon>Eukaryota</taxon>
        <taxon>Fungi</taxon>
        <taxon>Dikarya</taxon>
        <taxon>Basidiomycota</taxon>
        <taxon>Agaricomycotina</taxon>
        <taxon>Agaricomycetes</taxon>
        <taxon>Russulales</taxon>
        <taxon>Auriscalpiaceae</taxon>
        <taxon>Auriscalpium</taxon>
    </lineage>
</organism>
<dbReference type="Proteomes" id="UP000814033">
    <property type="component" value="Unassembled WGS sequence"/>
</dbReference>
<gene>
    <name evidence="1" type="ORF">FA95DRAFT_1614055</name>
</gene>
<keyword evidence="2" id="KW-1185">Reference proteome</keyword>
<evidence type="ECO:0000313" key="1">
    <source>
        <dbReference type="EMBL" id="KAI0037594.1"/>
    </source>
</evidence>
<dbReference type="EMBL" id="MU276837">
    <property type="protein sequence ID" value="KAI0037594.1"/>
    <property type="molecule type" value="Genomic_DNA"/>
</dbReference>
<accession>A0ACB8R0G5</accession>
<sequence length="115" mass="12751">MRRVHPGDQHRRHKFKLLSRSLGLLICAFPFKISWLHFGDEPSRLDTRNSPPAASVARRFRLASVCACVGTGSTTVTMLQGSSLSSAIALVEYFRVHKLALQAQRARTLLPSPVP</sequence>